<evidence type="ECO:0000313" key="1">
    <source>
        <dbReference type="EMBL" id="CAH8313225.1"/>
    </source>
</evidence>
<comment type="caution">
    <text evidence="1">The sequence shown here is derived from an EMBL/GenBank/DDBJ whole genome shotgun (WGS) entry which is preliminary data.</text>
</comment>
<proteinExistence type="predicted"/>
<gene>
    <name evidence="1" type="ORF">ERUC_LOCUS6649</name>
</gene>
<dbReference type="Proteomes" id="UP001642260">
    <property type="component" value="Unassembled WGS sequence"/>
</dbReference>
<keyword evidence="2" id="KW-1185">Reference proteome</keyword>
<sequence length="110" mass="11979">MVVLQMGSGPIGHARVSVFHKNNIGPPCGNRYALFVEEEWVDDGVALIPGVDVSLRAEPLPLANGNNLISQEMQSANKGLHCLSSLSWVHNLNLINNRCCCHQHSHLCIA</sequence>
<organism evidence="1 2">
    <name type="scientific">Eruca vesicaria subsp. sativa</name>
    <name type="common">Garden rocket</name>
    <name type="synonym">Eruca sativa</name>
    <dbReference type="NCBI Taxonomy" id="29727"/>
    <lineage>
        <taxon>Eukaryota</taxon>
        <taxon>Viridiplantae</taxon>
        <taxon>Streptophyta</taxon>
        <taxon>Embryophyta</taxon>
        <taxon>Tracheophyta</taxon>
        <taxon>Spermatophyta</taxon>
        <taxon>Magnoliopsida</taxon>
        <taxon>eudicotyledons</taxon>
        <taxon>Gunneridae</taxon>
        <taxon>Pentapetalae</taxon>
        <taxon>rosids</taxon>
        <taxon>malvids</taxon>
        <taxon>Brassicales</taxon>
        <taxon>Brassicaceae</taxon>
        <taxon>Brassiceae</taxon>
        <taxon>Eruca</taxon>
    </lineage>
</organism>
<accession>A0ABC8J6G3</accession>
<dbReference type="EMBL" id="CAKOAT010077378">
    <property type="protein sequence ID" value="CAH8313225.1"/>
    <property type="molecule type" value="Genomic_DNA"/>
</dbReference>
<protein>
    <submittedName>
        <fullName evidence="1">Uncharacterized protein</fullName>
    </submittedName>
</protein>
<reference evidence="1 2" key="1">
    <citation type="submission" date="2022-03" db="EMBL/GenBank/DDBJ databases">
        <authorList>
            <person name="Macdonald S."/>
            <person name="Ahmed S."/>
            <person name="Newling K."/>
        </authorList>
    </citation>
    <scope>NUCLEOTIDE SEQUENCE [LARGE SCALE GENOMIC DNA]</scope>
</reference>
<name>A0ABC8J6G3_ERUVS</name>
<evidence type="ECO:0000313" key="2">
    <source>
        <dbReference type="Proteomes" id="UP001642260"/>
    </source>
</evidence>
<dbReference type="AlphaFoldDB" id="A0ABC8J6G3"/>